<keyword evidence="14" id="KW-1185">Reference proteome</keyword>
<evidence type="ECO:0000256" key="10">
    <source>
        <dbReference type="ARBA" id="ARBA00023303"/>
    </source>
</evidence>
<evidence type="ECO:0000256" key="6">
    <source>
        <dbReference type="ARBA" id="ARBA00023053"/>
    </source>
</evidence>
<keyword evidence="10 11" id="KW-0407">Ion channel</keyword>
<keyword evidence="3 11" id="KW-0894">Sodium channel</keyword>
<keyword evidence="6" id="KW-0915">Sodium</keyword>
<evidence type="ECO:0000256" key="11">
    <source>
        <dbReference type="RuleBase" id="RU000679"/>
    </source>
</evidence>
<keyword evidence="8 12" id="KW-0472">Membrane</keyword>
<dbReference type="GO" id="GO:0005886">
    <property type="term" value="C:plasma membrane"/>
    <property type="evidence" value="ECO:0007669"/>
    <property type="project" value="TreeGrafter"/>
</dbReference>
<evidence type="ECO:0000256" key="2">
    <source>
        <dbReference type="ARBA" id="ARBA00022448"/>
    </source>
</evidence>
<comment type="similarity">
    <text evidence="11">Belongs to the amiloride-sensitive sodium channel (TC 1.A.6) family.</text>
</comment>
<evidence type="ECO:0000256" key="7">
    <source>
        <dbReference type="ARBA" id="ARBA00023065"/>
    </source>
</evidence>
<protein>
    <submittedName>
        <fullName evidence="13">Uncharacterized protein</fullName>
    </submittedName>
</protein>
<dbReference type="KEGG" id="lgi:LOTGIDRAFT_156895"/>
<organism evidence="13 14">
    <name type="scientific">Lottia gigantea</name>
    <name type="common">Giant owl limpet</name>
    <dbReference type="NCBI Taxonomy" id="225164"/>
    <lineage>
        <taxon>Eukaryota</taxon>
        <taxon>Metazoa</taxon>
        <taxon>Spiralia</taxon>
        <taxon>Lophotrochozoa</taxon>
        <taxon>Mollusca</taxon>
        <taxon>Gastropoda</taxon>
        <taxon>Patellogastropoda</taxon>
        <taxon>Lottioidea</taxon>
        <taxon>Lottiidae</taxon>
        <taxon>Lottia</taxon>
    </lineage>
</organism>
<dbReference type="PANTHER" id="PTHR11690:SF300">
    <property type="entry name" value="PICKPOCKET PROTEIN 19"/>
    <property type="match status" value="1"/>
</dbReference>
<evidence type="ECO:0000313" key="14">
    <source>
        <dbReference type="Proteomes" id="UP000030746"/>
    </source>
</evidence>
<sequence>MNHFNPFLAFLEETSIHGGKHVSNSSRSILRRIIWGVFIFSSLSGLLYSSIRLGIELSKYSVKTVYKFEYKDFLEFPTLTICSACPMDISKINRTDKRVEAAIWTLSKWDLTAAPYNINETVSVEFINQVIDQMSIDMESLFLNIKWNGEDYKAADVLEVAKTSNDRKCFVFNGKNYQAVNGSFISEVSGMEAGLEMIVDIKQTYCPGGYFDTSALQIYLHPRNDDDPPRSPKAVLSPGTASLIGLKKSQTVYLPYPYKAIGDRYCTQEANYSKSNCFNECVITLVRDLCPCLPPLTAAEEASVKISLLTEDCNSQELLNSLVCYEKHIVKLTRKAQKSEICHCPDPCTVIEYETDLSFGYFPTRADSQRLVDLGVVPDISYPRENFLKFNMNYNRLLEHTIEYVPEYNLETFLGTIGGHLGLFIGASVLSIIEIIELLILTCWTKVIKIFTPAEHTTTKVKPIKN</sequence>
<dbReference type="OMA" id="ITEDEYC"/>
<dbReference type="RefSeq" id="XP_009046409.1">
    <property type="nucleotide sequence ID" value="XM_009048161.1"/>
</dbReference>
<dbReference type="GeneID" id="20237133"/>
<evidence type="ECO:0000256" key="1">
    <source>
        <dbReference type="ARBA" id="ARBA00004141"/>
    </source>
</evidence>
<dbReference type="Proteomes" id="UP000030746">
    <property type="component" value="Unassembled WGS sequence"/>
</dbReference>
<dbReference type="PANTHER" id="PTHR11690">
    <property type="entry name" value="AMILORIDE-SENSITIVE SODIUM CHANNEL-RELATED"/>
    <property type="match status" value="1"/>
</dbReference>
<evidence type="ECO:0000256" key="8">
    <source>
        <dbReference type="ARBA" id="ARBA00023136"/>
    </source>
</evidence>
<evidence type="ECO:0000256" key="5">
    <source>
        <dbReference type="ARBA" id="ARBA00022989"/>
    </source>
</evidence>
<dbReference type="HOGENOM" id="CLU_596260_0_0_1"/>
<keyword evidence="9 11" id="KW-0739">Sodium transport</keyword>
<comment type="subcellular location">
    <subcellularLocation>
        <location evidence="1">Membrane</location>
        <topology evidence="1">Multi-pass membrane protein</topology>
    </subcellularLocation>
</comment>
<dbReference type="Pfam" id="PF00858">
    <property type="entry name" value="ASC"/>
    <property type="match status" value="1"/>
</dbReference>
<evidence type="ECO:0000256" key="4">
    <source>
        <dbReference type="ARBA" id="ARBA00022692"/>
    </source>
</evidence>
<keyword evidence="7 11" id="KW-0406">Ion transport</keyword>
<dbReference type="CTD" id="20237133"/>
<dbReference type="EMBL" id="KB200129">
    <property type="protein sequence ID" value="ESP02939.1"/>
    <property type="molecule type" value="Genomic_DNA"/>
</dbReference>
<keyword evidence="4 11" id="KW-0812">Transmembrane</keyword>
<keyword evidence="2 11" id="KW-0813">Transport</keyword>
<evidence type="ECO:0000256" key="3">
    <source>
        <dbReference type="ARBA" id="ARBA00022461"/>
    </source>
</evidence>
<evidence type="ECO:0000313" key="13">
    <source>
        <dbReference type="EMBL" id="ESP02939.1"/>
    </source>
</evidence>
<dbReference type="OrthoDB" id="6158258at2759"/>
<evidence type="ECO:0000256" key="12">
    <source>
        <dbReference type="SAM" id="Phobius"/>
    </source>
</evidence>
<dbReference type="PRINTS" id="PR01078">
    <property type="entry name" value="AMINACHANNEL"/>
</dbReference>
<gene>
    <name evidence="13" type="ORF">LOTGIDRAFT_156895</name>
</gene>
<keyword evidence="5 12" id="KW-1133">Transmembrane helix</keyword>
<dbReference type="InterPro" id="IPR001873">
    <property type="entry name" value="ENaC"/>
</dbReference>
<feature type="transmembrane region" description="Helical" evidence="12">
    <location>
        <begin position="421"/>
        <end position="441"/>
    </location>
</feature>
<dbReference type="Gene3D" id="2.60.470.10">
    <property type="entry name" value="Acid-sensing ion channels like domains"/>
    <property type="match status" value="1"/>
</dbReference>
<name>V4AFZ1_LOTGI</name>
<proteinExistence type="inferred from homology"/>
<dbReference type="Gene3D" id="1.10.287.770">
    <property type="entry name" value="YojJ-like"/>
    <property type="match status" value="1"/>
</dbReference>
<accession>V4AFZ1</accession>
<dbReference type="GO" id="GO:0015280">
    <property type="term" value="F:ligand-gated sodium channel activity"/>
    <property type="evidence" value="ECO:0007669"/>
    <property type="project" value="TreeGrafter"/>
</dbReference>
<reference evidence="13 14" key="1">
    <citation type="journal article" date="2013" name="Nature">
        <title>Insights into bilaterian evolution from three spiralian genomes.</title>
        <authorList>
            <person name="Simakov O."/>
            <person name="Marletaz F."/>
            <person name="Cho S.J."/>
            <person name="Edsinger-Gonzales E."/>
            <person name="Havlak P."/>
            <person name="Hellsten U."/>
            <person name="Kuo D.H."/>
            <person name="Larsson T."/>
            <person name="Lv J."/>
            <person name="Arendt D."/>
            <person name="Savage R."/>
            <person name="Osoegawa K."/>
            <person name="de Jong P."/>
            <person name="Grimwood J."/>
            <person name="Chapman J.A."/>
            <person name="Shapiro H."/>
            <person name="Aerts A."/>
            <person name="Otillar R.P."/>
            <person name="Terry A.Y."/>
            <person name="Boore J.L."/>
            <person name="Grigoriev I.V."/>
            <person name="Lindberg D.R."/>
            <person name="Seaver E.C."/>
            <person name="Weisblat D.A."/>
            <person name="Putnam N.H."/>
            <person name="Rokhsar D.S."/>
        </authorList>
    </citation>
    <scope>NUCLEOTIDE SEQUENCE [LARGE SCALE GENOMIC DNA]</scope>
</reference>
<dbReference type="AlphaFoldDB" id="V4AFZ1"/>
<evidence type="ECO:0000256" key="9">
    <source>
        <dbReference type="ARBA" id="ARBA00023201"/>
    </source>
</evidence>